<dbReference type="PROSITE" id="PS50089">
    <property type="entry name" value="ZF_RING_2"/>
    <property type="match status" value="1"/>
</dbReference>
<dbReference type="PROSITE" id="PS50143">
    <property type="entry name" value="BIR_REPEAT_2"/>
    <property type="match status" value="1"/>
</dbReference>
<evidence type="ECO:0000313" key="8">
    <source>
        <dbReference type="Proteomes" id="UP001642483"/>
    </source>
</evidence>
<keyword evidence="4" id="KW-0862">Zinc</keyword>
<gene>
    <name evidence="7" type="ORF">CVLEPA_LOCUS19860</name>
</gene>
<evidence type="ECO:0000256" key="1">
    <source>
        <dbReference type="ARBA" id="ARBA00006672"/>
    </source>
</evidence>
<accession>A0ABP0GAG2</accession>
<evidence type="ECO:0000256" key="2">
    <source>
        <dbReference type="ARBA" id="ARBA00022723"/>
    </source>
</evidence>
<dbReference type="InterPro" id="IPR001370">
    <property type="entry name" value="BIR_rpt"/>
</dbReference>
<feature type="domain" description="RING-type" evidence="6">
    <location>
        <begin position="328"/>
        <end position="363"/>
    </location>
</feature>
<dbReference type="PANTHER" id="PTHR10044">
    <property type="entry name" value="INHIBITOR OF APOPTOSIS"/>
    <property type="match status" value="1"/>
</dbReference>
<evidence type="ECO:0000256" key="4">
    <source>
        <dbReference type="ARBA" id="ARBA00022833"/>
    </source>
</evidence>
<keyword evidence="3 5" id="KW-0863">Zinc-finger</keyword>
<comment type="similarity">
    <text evidence="1">Belongs to the IAP family.</text>
</comment>
<evidence type="ECO:0000256" key="3">
    <source>
        <dbReference type="ARBA" id="ARBA00022771"/>
    </source>
</evidence>
<dbReference type="Pfam" id="PF13920">
    <property type="entry name" value="zf-C3HC4_3"/>
    <property type="match status" value="1"/>
</dbReference>
<name>A0ABP0GAG2_CLALP</name>
<dbReference type="Gene3D" id="3.30.40.10">
    <property type="entry name" value="Zinc/RING finger domain, C3HC4 (zinc finger)"/>
    <property type="match status" value="1"/>
</dbReference>
<reference evidence="7 8" key="1">
    <citation type="submission" date="2024-02" db="EMBL/GenBank/DDBJ databases">
        <authorList>
            <person name="Daric V."/>
            <person name="Darras S."/>
        </authorList>
    </citation>
    <scope>NUCLEOTIDE SEQUENCE [LARGE SCALE GENOMIC DNA]</scope>
</reference>
<protein>
    <recommendedName>
        <fullName evidence="6">RING-type domain-containing protein</fullName>
    </recommendedName>
</protein>
<keyword evidence="8" id="KW-1185">Reference proteome</keyword>
<evidence type="ECO:0000256" key="5">
    <source>
        <dbReference type="PROSITE-ProRule" id="PRU00175"/>
    </source>
</evidence>
<keyword evidence="2" id="KW-0479">Metal-binding</keyword>
<evidence type="ECO:0000259" key="6">
    <source>
        <dbReference type="PROSITE" id="PS50089"/>
    </source>
</evidence>
<dbReference type="PANTHER" id="PTHR10044:SF139">
    <property type="entry name" value="DEATH-ASSOCIATED INHIBITOR OF APOPTOSIS 2"/>
    <property type="match status" value="1"/>
</dbReference>
<proteinExistence type="inferred from homology"/>
<dbReference type="CDD" id="cd00022">
    <property type="entry name" value="BIR"/>
    <property type="match status" value="1"/>
</dbReference>
<dbReference type="InterPro" id="IPR013083">
    <property type="entry name" value="Znf_RING/FYVE/PHD"/>
</dbReference>
<dbReference type="SMART" id="SM00238">
    <property type="entry name" value="BIR"/>
    <property type="match status" value="1"/>
</dbReference>
<dbReference type="Pfam" id="PF00653">
    <property type="entry name" value="BIR"/>
    <property type="match status" value="1"/>
</dbReference>
<dbReference type="Gene3D" id="1.10.1170.10">
    <property type="entry name" value="Inhibitor Of Apoptosis Protein (2mihbC-IAP-1), Chain A"/>
    <property type="match status" value="1"/>
</dbReference>
<dbReference type="InterPro" id="IPR001841">
    <property type="entry name" value="Znf_RING"/>
</dbReference>
<evidence type="ECO:0000313" key="7">
    <source>
        <dbReference type="EMBL" id="CAK8687799.1"/>
    </source>
</evidence>
<dbReference type="Proteomes" id="UP001642483">
    <property type="component" value="Unassembled WGS sequence"/>
</dbReference>
<dbReference type="SUPFAM" id="SSF57924">
    <property type="entry name" value="Inhibitor of apoptosis (IAP) repeat"/>
    <property type="match status" value="1"/>
</dbReference>
<comment type="caution">
    <text evidence="7">The sequence shown here is derived from an EMBL/GenBank/DDBJ whole genome shotgun (WGS) entry which is preliminary data.</text>
</comment>
<sequence length="375" mass="44409">MSCEPRSKRRKLDFDAVTIQKVFEERVVMKTDYQPLTHVYQAYLSVKTRYGSYYDISRLEDVIRLIFKDRPCIMLLTKPRSDFVSVGVMYFSDPNPVMCEYLERVEELRKQVKPDGVTIRFSRKPVFNAESYLKFVLKRVPGTKIINKHCKLSDEDDQKDFKMDVGERKRLVKFPCYFPHQPCMRSIERRTLTFLNNAKSWVMFEMNISFYELAEAGWCYTGDKDRVKCWYCSGILQQWRVNDDPWEEHAKWFPLCEYILQRKGGDYVFGVVSRFPNLRRSNISNPANAEEIERIRRMLPRSTPAGEILMRSLREDDELQIVREREKCVVCFTHATNALIIPCGHLCMCLECVVKVQTCPMCRTEIYQTLKVYRV</sequence>
<dbReference type="EMBL" id="CAWYQH010000106">
    <property type="protein sequence ID" value="CAK8687799.1"/>
    <property type="molecule type" value="Genomic_DNA"/>
</dbReference>
<dbReference type="InterPro" id="IPR050784">
    <property type="entry name" value="IAP"/>
</dbReference>
<dbReference type="SMART" id="SM00184">
    <property type="entry name" value="RING"/>
    <property type="match status" value="1"/>
</dbReference>
<organism evidence="7 8">
    <name type="scientific">Clavelina lepadiformis</name>
    <name type="common">Light-bulb sea squirt</name>
    <name type="synonym">Ascidia lepadiformis</name>
    <dbReference type="NCBI Taxonomy" id="159417"/>
    <lineage>
        <taxon>Eukaryota</taxon>
        <taxon>Metazoa</taxon>
        <taxon>Chordata</taxon>
        <taxon>Tunicata</taxon>
        <taxon>Ascidiacea</taxon>
        <taxon>Aplousobranchia</taxon>
        <taxon>Clavelinidae</taxon>
        <taxon>Clavelina</taxon>
    </lineage>
</organism>